<reference evidence="1 2" key="1">
    <citation type="submission" date="2021-06" db="EMBL/GenBank/DDBJ databases">
        <title>Caerostris extrusa draft genome.</title>
        <authorList>
            <person name="Kono N."/>
            <person name="Arakawa K."/>
        </authorList>
    </citation>
    <scope>NUCLEOTIDE SEQUENCE [LARGE SCALE GENOMIC DNA]</scope>
</reference>
<protein>
    <submittedName>
        <fullName evidence="1">Uncharacterized protein</fullName>
    </submittedName>
</protein>
<accession>A0AAV4YDS0</accession>
<evidence type="ECO:0000313" key="1">
    <source>
        <dbReference type="EMBL" id="GIZ05059.1"/>
    </source>
</evidence>
<evidence type="ECO:0000313" key="2">
    <source>
        <dbReference type="Proteomes" id="UP001054945"/>
    </source>
</evidence>
<dbReference type="Proteomes" id="UP001054945">
    <property type="component" value="Unassembled WGS sequence"/>
</dbReference>
<organism evidence="1 2">
    <name type="scientific">Caerostris extrusa</name>
    <name type="common">Bark spider</name>
    <name type="synonym">Caerostris bankana</name>
    <dbReference type="NCBI Taxonomy" id="172846"/>
    <lineage>
        <taxon>Eukaryota</taxon>
        <taxon>Metazoa</taxon>
        <taxon>Ecdysozoa</taxon>
        <taxon>Arthropoda</taxon>
        <taxon>Chelicerata</taxon>
        <taxon>Arachnida</taxon>
        <taxon>Araneae</taxon>
        <taxon>Araneomorphae</taxon>
        <taxon>Entelegynae</taxon>
        <taxon>Araneoidea</taxon>
        <taxon>Araneidae</taxon>
        <taxon>Caerostris</taxon>
    </lineage>
</organism>
<gene>
    <name evidence="1" type="ORF">CEXT_88891</name>
</gene>
<sequence>MIAYREKNRNVDLSMLKEQIAASKQEGSCVFTATSMQIVAFENGLLAKVWRETIRRAVIIAGPLISSERLKRKGSKNIGVGRTHPRSVFNVPENGVFSLARSLVLSLNGDPFFFFHPLKPFSKKTKEKKISHRWHLMKR</sequence>
<proteinExistence type="predicted"/>
<dbReference type="AlphaFoldDB" id="A0AAV4YDS0"/>
<comment type="caution">
    <text evidence="1">The sequence shown here is derived from an EMBL/GenBank/DDBJ whole genome shotgun (WGS) entry which is preliminary data.</text>
</comment>
<name>A0AAV4YDS0_CAEEX</name>
<keyword evidence="2" id="KW-1185">Reference proteome</keyword>
<dbReference type="EMBL" id="BPLR01019196">
    <property type="protein sequence ID" value="GIZ05059.1"/>
    <property type="molecule type" value="Genomic_DNA"/>
</dbReference>